<keyword evidence="7" id="KW-1133">Transmembrane helix</keyword>
<feature type="transmembrane region" description="Helical" evidence="7">
    <location>
        <begin position="82"/>
        <end position="100"/>
    </location>
</feature>
<evidence type="ECO:0008006" key="10">
    <source>
        <dbReference type="Google" id="ProtNLM"/>
    </source>
</evidence>
<accession>A0A1M4TI61</accession>
<dbReference type="EMBL" id="FQVG01000004">
    <property type="protein sequence ID" value="SHE44192.1"/>
    <property type="molecule type" value="Genomic_DNA"/>
</dbReference>
<keyword evidence="7" id="KW-0472">Membrane</keyword>
<evidence type="ECO:0000256" key="6">
    <source>
        <dbReference type="ARBA" id="ARBA00023049"/>
    </source>
</evidence>
<reference evidence="9" key="1">
    <citation type="submission" date="2016-11" db="EMBL/GenBank/DDBJ databases">
        <authorList>
            <person name="Varghese N."/>
            <person name="Submissions S."/>
        </authorList>
    </citation>
    <scope>NUCLEOTIDE SEQUENCE [LARGE SCALE GENOMIC DNA]</scope>
    <source>
        <strain evidence="9">DSM 10124</strain>
    </source>
</reference>
<name>A0A1M4TI61_9CLOT</name>
<dbReference type="RefSeq" id="WP_073247758.1">
    <property type="nucleotide sequence ID" value="NZ_FQVG01000004.1"/>
</dbReference>
<evidence type="ECO:0000256" key="7">
    <source>
        <dbReference type="SAM" id="Phobius"/>
    </source>
</evidence>
<keyword evidence="3" id="KW-0645">Protease</keyword>
<keyword evidence="5" id="KW-0862">Zinc</keyword>
<keyword evidence="6" id="KW-0482">Metalloprotease</keyword>
<keyword evidence="7" id="KW-0812">Transmembrane</keyword>
<dbReference type="Proteomes" id="UP000184423">
    <property type="component" value="Unassembled WGS sequence"/>
</dbReference>
<gene>
    <name evidence="8" type="ORF">SAMN02746091_00401</name>
</gene>
<evidence type="ECO:0000256" key="3">
    <source>
        <dbReference type="ARBA" id="ARBA00022670"/>
    </source>
</evidence>
<dbReference type="GO" id="GO:0008237">
    <property type="term" value="F:metallopeptidase activity"/>
    <property type="evidence" value="ECO:0007669"/>
    <property type="project" value="UniProtKB-KW"/>
</dbReference>
<dbReference type="AlphaFoldDB" id="A0A1M4TI61"/>
<evidence type="ECO:0000256" key="5">
    <source>
        <dbReference type="ARBA" id="ARBA00022833"/>
    </source>
</evidence>
<sequence length="258" mass="30439">MTYVKVILLYMIFYLMHELAHILCSYIFGYTIESIKFKWTGFNINFKEEIINPIYDVAISLSGPASNLICILFFYYVFSNEILFRVNFVLFLFNIMPFNYSDGGRTLRMILKYYVGFYKSYIIVNLCSIIFAVFLLIVSFLNINKLNFILIFFVGIAIIINSIIDYNNIVINILKDVYAKNTFFKNRRIIKIKLKGVQSSNKILDIIKTFCFNKYYVIYVFENTKIIGKVTEYEIINYFLSFGNVTFEELIKKSGRSF</sequence>
<keyword evidence="9" id="KW-1185">Reference proteome</keyword>
<comment type="similarity">
    <text evidence="2">Belongs to the peptidase M50B family.</text>
</comment>
<keyword evidence="4" id="KW-0378">Hydrolase</keyword>
<evidence type="ECO:0000313" key="9">
    <source>
        <dbReference type="Proteomes" id="UP000184423"/>
    </source>
</evidence>
<feature type="transmembrane region" description="Helical" evidence="7">
    <location>
        <begin position="121"/>
        <end position="140"/>
    </location>
</feature>
<evidence type="ECO:0000256" key="2">
    <source>
        <dbReference type="ARBA" id="ARBA00007931"/>
    </source>
</evidence>
<dbReference type="PANTHER" id="PTHR39188:SF3">
    <property type="entry name" value="STAGE IV SPORULATION PROTEIN FB"/>
    <property type="match status" value="1"/>
</dbReference>
<feature type="transmembrane region" description="Helical" evidence="7">
    <location>
        <begin position="146"/>
        <end position="164"/>
    </location>
</feature>
<evidence type="ECO:0000313" key="8">
    <source>
        <dbReference type="EMBL" id="SHE44192.1"/>
    </source>
</evidence>
<comment type="cofactor">
    <cofactor evidence="1">
        <name>Zn(2+)</name>
        <dbReference type="ChEBI" id="CHEBI:29105"/>
    </cofactor>
</comment>
<dbReference type="PANTHER" id="PTHR39188">
    <property type="entry name" value="MEMBRANE-ASSOCIATED ZINC METALLOPROTEASE M50B"/>
    <property type="match status" value="1"/>
</dbReference>
<protein>
    <recommendedName>
        <fullName evidence="10">Stage IV sporulation protein FB</fullName>
    </recommendedName>
</protein>
<proteinExistence type="inferred from homology"/>
<organism evidence="8 9">
    <name type="scientific">Caloramator proteoclasticus DSM 10124</name>
    <dbReference type="NCBI Taxonomy" id="1121262"/>
    <lineage>
        <taxon>Bacteria</taxon>
        <taxon>Bacillati</taxon>
        <taxon>Bacillota</taxon>
        <taxon>Clostridia</taxon>
        <taxon>Eubacteriales</taxon>
        <taxon>Clostridiaceae</taxon>
        <taxon>Caloramator</taxon>
    </lineage>
</organism>
<evidence type="ECO:0000256" key="1">
    <source>
        <dbReference type="ARBA" id="ARBA00001947"/>
    </source>
</evidence>
<feature type="transmembrane region" description="Helical" evidence="7">
    <location>
        <begin position="6"/>
        <end position="32"/>
    </location>
</feature>
<evidence type="ECO:0000256" key="4">
    <source>
        <dbReference type="ARBA" id="ARBA00022801"/>
    </source>
</evidence>
<dbReference type="GO" id="GO:0006508">
    <property type="term" value="P:proteolysis"/>
    <property type="evidence" value="ECO:0007669"/>
    <property type="project" value="UniProtKB-KW"/>
</dbReference>